<dbReference type="AlphaFoldDB" id="A0A7X9SVC9"/>
<dbReference type="Proteomes" id="UP001558353">
    <property type="component" value="Unassembled WGS sequence"/>
</dbReference>
<comment type="caution">
    <text evidence="2">The sequence shown here is derived from an EMBL/GenBank/DDBJ whole genome shotgun (WGS) entry which is preliminary data.</text>
</comment>
<dbReference type="RefSeq" id="WP_168937488.1">
    <property type="nucleotide sequence ID" value="NZ_JABAGA010000002.1"/>
</dbReference>
<keyword evidence="4" id="KW-1185">Reference proteome</keyword>
<proteinExistence type="predicted"/>
<accession>A0A7X9SVC9</accession>
<evidence type="ECO:0000313" key="1">
    <source>
        <dbReference type="EMBL" id="MEX3529851.1"/>
    </source>
</evidence>
<name>A0A7X9SVC9_9CORY</name>
<dbReference type="EMBL" id="JAYWMA010000031">
    <property type="protein sequence ID" value="MEX3529851.1"/>
    <property type="molecule type" value="Genomic_DNA"/>
</dbReference>
<reference evidence="2 3" key="1">
    <citation type="submission" date="2020-04" db="EMBL/GenBank/DDBJ databases">
        <authorList>
            <person name="Hitch T.C.A."/>
            <person name="Wylensek D."/>
            <person name="Clavel T."/>
        </authorList>
    </citation>
    <scope>NUCLEOTIDE SEQUENCE [LARGE SCALE GENOMIC DNA]</scope>
    <source>
        <strain evidence="2 3">BL-383-APC-2I</strain>
    </source>
</reference>
<dbReference type="EMBL" id="JABAGA010000002">
    <property type="protein sequence ID" value="NMF08805.1"/>
    <property type="molecule type" value="Genomic_DNA"/>
</dbReference>
<evidence type="ECO:0000313" key="4">
    <source>
        <dbReference type="Proteomes" id="UP001558353"/>
    </source>
</evidence>
<reference evidence="1" key="3">
    <citation type="submission" date="2024-01" db="EMBL/GenBank/DDBJ databases">
        <authorList>
            <person name="De La Cruz K.F."/>
            <person name="Townsend E.C."/>
            <person name="Salamzade R."/>
            <person name="Kalan L.R."/>
        </authorList>
    </citation>
    <scope>NUCLEOTIDE SEQUENCE</scope>
    <source>
        <strain evidence="1">LK2569</strain>
    </source>
</reference>
<dbReference type="Proteomes" id="UP000589552">
    <property type="component" value="Unassembled WGS sequence"/>
</dbReference>
<gene>
    <name evidence="2" type="ORF">HF852_04160</name>
    <name evidence="1" type="ORF">VVR64_12415</name>
</gene>
<reference evidence="1 4" key="2">
    <citation type="journal article" date="2024" name="Fungal Genet. Biol.">
        <title>The porcine skin microbiome exhibits broad fungal antagonism.</title>
        <authorList>
            <person name="De La Cruz K.F."/>
            <person name="Townsend E.C."/>
            <person name="Alex Cheong J.Z."/>
            <person name="Salamzade R."/>
            <person name="Liu A."/>
            <person name="Sandstrom S."/>
            <person name="Davila E."/>
            <person name="Huang L."/>
            <person name="Xu K.H."/>
            <person name="Wu S.Y."/>
            <person name="Meudt J.J."/>
            <person name="Shanmuganayagam D."/>
            <person name="Gibson A.L.F."/>
            <person name="Kalan L.R."/>
        </authorList>
    </citation>
    <scope>NUCLEOTIDE SEQUENCE [LARGE SCALE GENOMIC DNA]</scope>
    <source>
        <strain evidence="1 4">LK2569</strain>
    </source>
</reference>
<organism evidence="2 3">
    <name type="scientific">Corynebacterium xerosis</name>
    <dbReference type="NCBI Taxonomy" id="1725"/>
    <lineage>
        <taxon>Bacteria</taxon>
        <taxon>Bacillati</taxon>
        <taxon>Actinomycetota</taxon>
        <taxon>Actinomycetes</taxon>
        <taxon>Mycobacteriales</taxon>
        <taxon>Corynebacteriaceae</taxon>
        <taxon>Corynebacterium</taxon>
    </lineage>
</organism>
<evidence type="ECO:0000313" key="2">
    <source>
        <dbReference type="EMBL" id="NMF08805.1"/>
    </source>
</evidence>
<protein>
    <submittedName>
        <fullName evidence="2">Uncharacterized protein</fullName>
    </submittedName>
</protein>
<sequence length="165" mass="18418">MELIDVHPVEVVLMSESESVKMAFGESLELLMKSLADVDKQLAADKRSNPEDQLKVPVSTFLNQAVRAFNRKITVMMEHRQVSGDVVEGVRLDMAVKDGRGQLLGHVELKAPGKSANPFRKAGWSKHDRAQWEKLSNHPNLIYTNGWEWTLLRTGAGARVCPRSG</sequence>
<evidence type="ECO:0000313" key="3">
    <source>
        <dbReference type="Proteomes" id="UP000589552"/>
    </source>
</evidence>